<keyword evidence="2" id="KW-0560">Oxidoreductase</keyword>
<accession>A0A6B1D9J3</accession>
<dbReference type="NCBIfam" id="NF009466">
    <property type="entry name" value="PRK12826.1-2"/>
    <property type="match status" value="1"/>
</dbReference>
<gene>
    <name evidence="3" type="ORF">F4X14_13960</name>
</gene>
<evidence type="ECO:0000313" key="3">
    <source>
        <dbReference type="EMBL" id="MYC96062.1"/>
    </source>
</evidence>
<dbReference type="Gene3D" id="3.40.50.720">
    <property type="entry name" value="NAD(P)-binding Rossmann-like Domain"/>
    <property type="match status" value="1"/>
</dbReference>
<reference evidence="3" key="1">
    <citation type="submission" date="2019-09" db="EMBL/GenBank/DDBJ databases">
        <title>Characterisation of the sponge microbiome using genome-centric metagenomics.</title>
        <authorList>
            <person name="Engelberts J.P."/>
            <person name="Robbins S.J."/>
            <person name="De Goeij J.M."/>
            <person name="Aranda M."/>
            <person name="Bell S.C."/>
            <person name="Webster N.S."/>
        </authorList>
    </citation>
    <scope>NUCLEOTIDE SEQUENCE</scope>
    <source>
        <strain evidence="3">SB0661_bin_32</strain>
    </source>
</reference>
<sequence>MGRLQGKVAIVTGAGQGLGRSTALRFAAEGAKVVVADMNRETAHDTVEAITSGDGEARAVVVDVSVAHDAERMATDALAEYGRIDILVNNAATFGSGKHIAEIDEEDWDRVMRVNLKGPFLCSKYVIPPMRSQGGGSVVFVSSMSGVVANELQADYNTSKHGLIGMARCLAQDCGEDGIRANVVCPTGMNTPMMARTPAENVASYAAMTMFSRFAEPEEVANAILFLASDEASYITAAVLMVDGGATAIQPSDRQLREGAARYLRRAGGNWA</sequence>
<proteinExistence type="inferred from homology"/>
<dbReference type="SUPFAM" id="SSF51735">
    <property type="entry name" value="NAD(P)-binding Rossmann-fold domains"/>
    <property type="match status" value="1"/>
</dbReference>
<dbReference type="PROSITE" id="PS00061">
    <property type="entry name" value="ADH_SHORT"/>
    <property type="match status" value="1"/>
</dbReference>
<organism evidence="3">
    <name type="scientific">Caldilineaceae bacterium SB0661_bin_32</name>
    <dbReference type="NCBI Taxonomy" id="2605255"/>
    <lineage>
        <taxon>Bacteria</taxon>
        <taxon>Bacillati</taxon>
        <taxon>Chloroflexota</taxon>
        <taxon>Caldilineae</taxon>
        <taxon>Caldilineales</taxon>
        <taxon>Caldilineaceae</taxon>
    </lineage>
</organism>
<name>A0A6B1D9J3_9CHLR</name>
<dbReference type="GO" id="GO:0016491">
    <property type="term" value="F:oxidoreductase activity"/>
    <property type="evidence" value="ECO:0007669"/>
    <property type="project" value="UniProtKB-KW"/>
</dbReference>
<dbReference type="Pfam" id="PF13561">
    <property type="entry name" value="adh_short_C2"/>
    <property type="match status" value="1"/>
</dbReference>
<protein>
    <submittedName>
        <fullName evidence="3">SDR family oxidoreductase</fullName>
    </submittedName>
</protein>
<comment type="caution">
    <text evidence="3">The sequence shown here is derived from an EMBL/GenBank/DDBJ whole genome shotgun (WGS) entry which is preliminary data.</text>
</comment>
<evidence type="ECO:0000256" key="1">
    <source>
        <dbReference type="ARBA" id="ARBA00006484"/>
    </source>
</evidence>
<dbReference type="PANTHER" id="PTHR24321">
    <property type="entry name" value="DEHYDROGENASES, SHORT CHAIN"/>
    <property type="match status" value="1"/>
</dbReference>
<dbReference type="NCBIfam" id="NF005559">
    <property type="entry name" value="PRK07231.1"/>
    <property type="match status" value="1"/>
</dbReference>
<dbReference type="PRINTS" id="PR00080">
    <property type="entry name" value="SDRFAMILY"/>
</dbReference>
<comment type="similarity">
    <text evidence="1">Belongs to the short-chain dehydrogenases/reductases (SDR) family.</text>
</comment>
<dbReference type="EMBL" id="VXMH01000071">
    <property type="protein sequence ID" value="MYC96062.1"/>
    <property type="molecule type" value="Genomic_DNA"/>
</dbReference>
<dbReference type="PANTHER" id="PTHR24321:SF8">
    <property type="entry name" value="ESTRADIOL 17-BETA-DEHYDROGENASE 8-RELATED"/>
    <property type="match status" value="1"/>
</dbReference>
<dbReference type="FunFam" id="3.40.50.720:FF:000084">
    <property type="entry name" value="Short-chain dehydrogenase reductase"/>
    <property type="match status" value="1"/>
</dbReference>
<dbReference type="AlphaFoldDB" id="A0A6B1D9J3"/>
<dbReference type="InterPro" id="IPR020904">
    <property type="entry name" value="Sc_DH/Rdtase_CS"/>
</dbReference>
<dbReference type="InterPro" id="IPR002347">
    <property type="entry name" value="SDR_fam"/>
</dbReference>
<dbReference type="PRINTS" id="PR00081">
    <property type="entry name" value="GDHRDH"/>
</dbReference>
<dbReference type="InterPro" id="IPR036291">
    <property type="entry name" value="NAD(P)-bd_dom_sf"/>
</dbReference>
<evidence type="ECO:0000256" key="2">
    <source>
        <dbReference type="ARBA" id="ARBA00023002"/>
    </source>
</evidence>